<reference evidence="3" key="2">
    <citation type="journal article" date="2019" name="Mol. Plant Microbe Interact.">
        <title>Genome sequence resources for four phytopathogenic fungi from the Colletotrichum orbiculare species complex.</title>
        <authorList>
            <person name="Gan P."/>
            <person name="Tsushima A."/>
            <person name="Narusaka M."/>
            <person name="Narusaka Y."/>
            <person name="Takano Y."/>
            <person name="Kubo Y."/>
            <person name="Shirasu K."/>
        </authorList>
    </citation>
    <scope>GENOME REANNOTATION</scope>
    <source>
        <strain evidence="3">104-T / ATCC 96160 / CBS 514.97 / LARS 414 / MAFF 240422</strain>
    </source>
</reference>
<keyword evidence="1" id="KW-0812">Transmembrane</keyword>
<accession>A0A484FRK4</accession>
<feature type="transmembrane region" description="Helical" evidence="1">
    <location>
        <begin position="936"/>
        <end position="960"/>
    </location>
</feature>
<reference evidence="3" key="1">
    <citation type="journal article" date="2013" name="New Phytol.">
        <title>Comparative genomic and transcriptomic analyses reveal the hemibiotrophic stage shift of Colletotrichum fungi.</title>
        <authorList>
            <person name="Gan P."/>
            <person name="Ikeda K."/>
            <person name="Irieda H."/>
            <person name="Narusaka M."/>
            <person name="O'Connell R.J."/>
            <person name="Narusaka Y."/>
            <person name="Takano Y."/>
            <person name="Kubo Y."/>
            <person name="Shirasu K."/>
        </authorList>
    </citation>
    <scope>NUCLEOTIDE SEQUENCE [LARGE SCALE GENOMIC DNA]</scope>
    <source>
        <strain evidence="3">104-T / ATCC 96160 / CBS 514.97 / LARS 414 / MAFF 240422</strain>
    </source>
</reference>
<keyword evidence="3" id="KW-1185">Reference proteome</keyword>
<protein>
    <submittedName>
        <fullName evidence="2">Zonadhesin</fullName>
    </submittedName>
</protein>
<dbReference type="STRING" id="1213857.A0A484FRK4"/>
<feature type="transmembrane region" description="Helical" evidence="1">
    <location>
        <begin position="54"/>
        <end position="75"/>
    </location>
</feature>
<name>A0A484FRK4_COLOR</name>
<feature type="transmembrane region" description="Helical" evidence="1">
    <location>
        <begin position="714"/>
        <end position="732"/>
    </location>
</feature>
<gene>
    <name evidence="2" type="primary">Zan-3</name>
    <name evidence="2" type="ORF">Cob_v007185</name>
</gene>
<feature type="transmembrane region" description="Helical" evidence="1">
    <location>
        <begin position="1037"/>
        <end position="1055"/>
    </location>
</feature>
<feature type="transmembrane region" description="Helical" evidence="1">
    <location>
        <begin position="999"/>
        <end position="1017"/>
    </location>
</feature>
<feature type="transmembrane region" description="Helical" evidence="1">
    <location>
        <begin position="765"/>
        <end position="784"/>
    </location>
</feature>
<dbReference type="Proteomes" id="UP000014480">
    <property type="component" value="Unassembled WGS sequence"/>
</dbReference>
<keyword evidence="1" id="KW-0472">Membrane</keyword>
<dbReference type="InterPro" id="IPR021840">
    <property type="entry name" value="DUF3433"/>
</dbReference>
<evidence type="ECO:0000313" key="2">
    <source>
        <dbReference type="EMBL" id="TDZ20114.1"/>
    </source>
</evidence>
<dbReference type="EMBL" id="AMCV02000018">
    <property type="protein sequence ID" value="TDZ20114.1"/>
    <property type="molecule type" value="Genomic_DNA"/>
</dbReference>
<dbReference type="OrthoDB" id="5428901at2759"/>
<sequence length="1213" mass="132048">MYQPPPTDQSTFESQAHYNLQATEDVEEDHGFEEKKFPVEIPKRPNYRPKPLRWPFIVCVVALLTALMALVIFAISSGCEDIKWHHFIVSDGEEYKVEFVDNNLYLRHDNDHVKNARFSIKDHHDHVRDVRFNLVYNSERKPAGNDEIMSVVTSELTSIIVVPAATSTYSTDGTTEISSSYTTKVRTTLPGTTGETTITNIVTASITRVVTRTPAVSFSATTLTMPGSTEIITDTISDEKTTYYQTTTKTAGYVTTATAAVTASEVVETSFEQVESTYTSTAQFTVPDRTTDVTSVGVTVVPVTFPTVATTTQPARTYVQVGTTEITRIITVPGGKGEQKNGPTQPPVVQVITKVDKAKVVTIVDNVAAQTIVTNDGGVFTVAFTPAAKTRVTRVGGQEALMVITITPSPQLGYVAVPTTMDGTPTVVMVASTLAAAMPGVFKEVETTIDGKPTVVNVPVTPEPVLAAVQTIIDGKPTVVMVQTTPTAPGFNPIALTLVSIVGGIATAFTTTDAPETIQTTIDGKEATLVRTPAPRVFTSVSGGTKTTLTLVTTPTASMPLSFTVVTTIGGTLSTIISTPEPTTFTTSILGTLRTFTSTPKPTTHLSTIKPSTTLITTTARPASTGKPDTIITQVEKFAFTDGEYFLGKFLPVILAVMIAVPLRIIDLNAKLYQPFHALAREGGSPGRNSMTLQFDGLKGFLAPFEVLMQGHPVPFITTLIIWCSCFLAPLATEAIGMKLHGTCKITAIQGCGIQLGVSPTSAHALIALLALIIVLLLVLLLLLRNFDTGLHANPWSIAGISSLARNQDIRSQLFDFKHGKDAMKDKRYGFGYFQNTFGRDEYGIVSYDETDEEPHGSAAASGALPADDEFTGGHQRQMDGQRHKKVPFIALTVWWRLTFSFFLACLFVIILYYHVSLGVRTSFKDFMDSQSFGVRFFFAALGVIIIFCWESIFVSIAVISPYHHMVRRPQPPEKSILLTRPTNGFYGLYAAVVEGNPILMMAAFMSILSEFLPILFANVPYNLTQTLTSHNVCARISLSILAVMLLTVVASLFIKWPEMPVDPRSIVGSLYYVNESRMLDDFEGLSRLSSEERATKVRQLGRRYFYGGITGSTGKKMGVESLESVEDAPYTTGDWFLPRIEEESLERSFLIKSHVFLNLNHPATQPSTELCSYNTSSSTAHKTQSPAIPLFISFANLDQTSPDAGYSAVHRS</sequence>
<evidence type="ECO:0000313" key="3">
    <source>
        <dbReference type="Proteomes" id="UP000014480"/>
    </source>
</evidence>
<dbReference type="AlphaFoldDB" id="A0A484FRK4"/>
<proteinExistence type="predicted"/>
<dbReference type="PANTHER" id="PTHR37544">
    <property type="entry name" value="SPRAY-RELATED"/>
    <property type="match status" value="1"/>
</dbReference>
<dbReference type="PANTHER" id="PTHR37544:SF3">
    <property type="entry name" value="SPRAY"/>
    <property type="match status" value="1"/>
</dbReference>
<comment type="caution">
    <text evidence="2">The sequence shown here is derived from an EMBL/GenBank/DDBJ whole genome shotgun (WGS) entry which is preliminary data.</text>
</comment>
<feature type="transmembrane region" description="Helical" evidence="1">
    <location>
        <begin position="887"/>
        <end position="916"/>
    </location>
</feature>
<organism evidence="2 3">
    <name type="scientific">Colletotrichum orbiculare (strain 104-T / ATCC 96160 / CBS 514.97 / LARS 414 / MAFF 240422)</name>
    <name type="common">Cucumber anthracnose fungus</name>
    <name type="synonym">Colletotrichum lagenarium</name>
    <dbReference type="NCBI Taxonomy" id="1213857"/>
    <lineage>
        <taxon>Eukaryota</taxon>
        <taxon>Fungi</taxon>
        <taxon>Dikarya</taxon>
        <taxon>Ascomycota</taxon>
        <taxon>Pezizomycotina</taxon>
        <taxon>Sordariomycetes</taxon>
        <taxon>Hypocreomycetidae</taxon>
        <taxon>Glomerellales</taxon>
        <taxon>Glomerellaceae</taxon>
        <taxon>Colletotrichum</taxon>
        <taxon>Colletotrichum orbiculare species complex</taxon>
    </lineage>
</organism>
<keyword evidence="1" id="KW-1133">Transmembrane helix</keyword>
<dbReference type="Pfam" id="PF11915">
    <property type="entry name" value="DUF3433"/>
    <property type="match status" value="2"/>
</dbReference>
<evidence type="ECO:0000256" key="1">
    <source>
        <dbReference type="SAM" id="Phobius"/>
    </source>
</evidence>